<dbReference type="PANTHER" id="PTHR11439">
    <property type="entry name" value="GAG-POL-RELATED RETROTRANSPOSON"/>
    <property type="match status" value="1"/>
</dbReference>
<dbReference type="InterPro" id="IPR036875">
    <property type="entry name" value="Znf_CCHC_sf"/>
</dbReference>
<dbReference type="InterPro" id="IPR013103">
    <property type="entry name" value="RVT_2"/>
</dbReference>
<evidence type="ECO:0000256" key="1">
    <source>
        <dbReference type="ARBA" id="ARBA00022750"/>
    </source>
</evidence>
<evidence type="ECO:0000313" key="5">
    <source>
        <dbReference type="EMBL" id="CAH2084975.1"/>
    </source>
</evidence>
<keyword evidence="1" id="KW-0378">Hydrolase</keyword>
<proteinExistence type="predicted"/>
<dbReference type="GO" id="GO:0071897">
    <property type="term" value="P:DNA biosynthetic process"/>
    <property type="evidence" value="ECO:0007669"/>
    <property type="project" value="UniProtKB-ARBA"/>
</dbReference>
<dbReference type="GO" id="GO:0004190">
    <property type="term" value="F:aspartic-type endopeptidase activity"/>
    <property type="evidence" value="ECO:0007669"/>
    <property type="project" value="UniProtKB-KW"/>
</dbReference>
<accession>A0AAU9THL6</accession>
<evidence type="ECO:0000259" key="4">
    <source>
        <dbReference type="PROSITE" id="PS50158"/>
    </source>
</evidence>
<dbReference type="SUPFAM" id="SSF56672">
    <property type="entry name" value="DNA/RNA polymerases"/>
    <property type="match status" value="1"/>
</dbReference>
<dbReference type="Pfam" id="PF07727">
    <property type="entry name" value="RVT_2"/>
    <property type="match status" value="1"/>
</dbReference>
<dbReference type="Pfam" id="PF25597">
    <property type="entry name" value="SH3_retrovirus"/>
    <property type="match status" value="1"/>
</dbReference>
<dbReference type="InterPro" id="IPR001878">
    <property type="entry name" value="Znf_CCHC"/>
</dbReference>
<gene>
    <name evidence="5" type="ORF">EEDITHA_LOCUS1496</name>
</gene>
<keyword evidence="6" id="KW-1185">Reference proteome</keyword>
<protein>
    <recommendedName>
        <fullName evidence="4">CCHC-type domain-containing protein</fullName>
    </recommendedName>
</protein>
<dbReference type="EMBL" id="CAKOGL010000003">
    <property type="protein sequence ID" value="CAH2084975.1"/>
    <property type="molecule type" value="Genomic_DNA"/>
</dbReference>
<keyword evidence="2" id="KW-0863">Zinc-finger</keyword>
<dbReference type="CDD" id="cd09272">
    <property type="entry name" value="RNase_HI_RT_Ty1"/>
    <property type="match status" value="1"/>
</dbReference>
<feature type="compositionally biased region" description="Basic and acidic residues" evidence="3">
    <location>
        <begin position="378"/>
        <end position="393"/>
    </location>
</feature>
<evidence type="ECO:0000256" key="3">
    <source>
        <dbReference type="SAM" id="MobiDB-lite"/>
    </source>
</evidence>
<feature type="compositionally biased region" description="Acidic residues" evidence="3">
    <location>
        <begin position="345"/>
        <end position="357"/>
    </location>
</feature>
<dbReference type="GO" id="GO:0008270">
    <property type="term" value="F:zinc ion binding"/>
    <property type="evidence" value="ECO:0007669"/>
    <property type="project" value="UniProtKB-KW"/>
</dbReference>
<reference evidence="5" key="1">
    <citation type="submission" date="2022-03" db="EMBL/GenBank/DDBJ databases">
        <authorList>
            <person name="Tunstrom K."/>
        </authorList>
    </citation>
    <scope>NUCLEOTIDE SEQUENCE</scope>
</reference>
<comment type="caution">
    <text evidence="5">The sequence shown here is derived from an EMBL/GenBank/DDBJ whole genome shotgun (WGS) entry which is preliminary data.</text>
</comment>
<feature type="compositionally biased region" description="Polar residues" evidence="3">
    <location>
        <begin position="394"/>
        <end position="403"/>
    </location>
</feature>
<keyword evidence="2" id="KW-0862">Zinc</keyword>
<dbReference type="Proteomes" id="UP001153954">
    <property type="component" value="Unassembled WGS sequence"/>
</dbReference>
<keyword evidence="1" id="KW-0645">Protease</keyword>
<dbReference type="InterPro" id="IPR043502">
    <property type="entry name" value="DNA/RNA_pol_sf"/>
</dbReference>
<dbReference type="Gene3D" id="4.10.60.10">
    <property type="entry name" value="Zinc finger, CCHC-type"/>
    <property type="match status" value="1"/>
</dbReference>
<dbReference type="PANTHER" id="PTHR11439:SF483">
    <property type="entry name" value="PEPTIDE SYNTHASE GLIP-LIKE, PUTATIVE (AFU_ORTHOLOGUE AFUA_3G12920)-RELATED"/>
    <property type="match status" value="1"/>
</dbReference>
<dbReference type="PROSITE" id="PS50158">
    <property type="entry name" value="ZF_CCHC"/>
    <property type="match status" value="1"/>
</dbReference>
<keyword evidence="1" id="KW-0064">Aspartyl protease</keyword>
<evidence type="ECO:0000313" key="6">
    <source>
        <dbReference type="Proteomes" id="UP001153954"/>
    </source>
</evidence>
<sequence length="957" mass="108936">MAGSYITNVPKLKGRENYDEWAFAAENFLILEGLDINVKPETAVSAAAGSAAEVAAATDCEKKAKAKLIMTIDSSLYVHIKNESTVQDMSAEVGNTESDSAFLSKSWQHRKKQQGNIGSSETSKSKTPSKMIRCYKCKQIGHYKNQCNNKNKDKESAVFNAFYLSSAYKKTDWYIESGASAHMIADKENLFDISYIPAMKRIVIANDTTVPVLCSGNTMLTTVVKGSEFNIKVTNVMCIPNLTTNLLSVSELIRNGNKVTFDGMICRIRNQRNVIVGEAHLVNGVYRLNVKQQCLLAGSAMQDTKNTKGYRLYNPVTKKIITSRDVVIIEASKDSEMVQAVVENKEEEVTEKEEEESDRPAEMDQNLTTNDSDVTAENPKDETYIPSERERSDISTSSSNFEECTSEIEGIKYPEPVSKLGKRMKKPPQRYGFSNVCMIEDEDIGNECLTYENVMNDTEREEWCKAMEDELQSFRDNDAWDLVDKPTDARVVQCKWVFKRKLNSDNTVRYRARLVAKGYTQKQGIDYKETFSPVLRYSSLKLLFAISVNLDLNITHLDVTTAFLNGQLNECVYMQLPNNLKNESNIGKVLKLKKAIYGLKQSARAWYKKVEDCLQELGYKKSLYEPCLFVKVSEKEKTFIALFVDDFFIFSNCNKEVHYLKAQLNSKFKLKDLGQLRQCLGMDVVIEKGKLCINQTKFIEKLLCKFNMQNCNGIETPMEVNLKLEKNLNVTSTYPYQQLIGSLIYLSVLTRPDISYSVSYLSQFNNCNSEVHWKHAKRVLRYLSVTKDFGLVYVKNNLDLIGFVDADWGSNSVDRRSFTGYCFLYSGCVVSHECRKQQTVALSSTEAEYMAICEASKEAIFLKHLLAELIVSQNNTVEPIILYNDSQSAQKLTDNSMYHRRSKHIDVRFHFIREAVERKLVRIGYLNTSEMPADLFTKSLCKIKHHKFIEKIGIVKI</sequence>
<dbReference type="AlphaFoldDB" id="A0AAU9THL6"/>
<dbReference type="InterPro" id="IPR054722">
    <property type="entry name" value="PolX-like_BBD"/>
</dbReference>
<dbReference type="SUPFAM" id="SSF57756">
    <property type="entry name" value="Retrovirus zinc finger-like domains"/>
    <property type="match status" value="1"/>
</dbReference>
<organism evidence="5 6">
    <name type="scientific">Euphydryas editha</name>
    <name type="common">Edith's checkerspot</name>
    <dbReference type="NCBI Taxonomy" id="104508"/>
    <lineage>
        <taxon>Eukaryota</taxon>
        <taxon>Metazoa</taxon>
        <taxon>Ecdysozoa</taxon>
        <taxon>Arthropoda</taxon>
        <taxon>Hexapoda</taxon>
        <taxon>Insecta</taxon>
        <taxon>Pterygota</taxon>
        <taxon>Neoptera</taxon>
        <taxon>Endopterygota</taxon>
        <taxon>Lepidoptera</taxon>
        <taxon>Glossata</taxon>
        <taxon>Ditrysia</taxon>
        <taxon>Papilionoidea</taxon>
        <taxon>Nymphalidae</taxon>
        <taxon>Nymphalinae</taxon>
        <taxon>Euphydryas</taxon>
    </lineage>
</organism>
<keyword evidence="2" id="KW-0479">Metal-binding</keyword>
<dbReference type="InterPro" id="IPR057670">
    <property type="entry name" value="SH3_retrovirus"/>
</dbReference>
<feature type="compositionally biased region" description="Polar residues" evidence="3">
    <location>
        <begin position="365"/>
        <end position="375"/>
    </location>
</feature>
<feature type="domain" description="CCHC-type" evidence="4">
    <location>
        <begin position="133"/>
        <end position="147"/>
    </location>
</feature>
<dbReference type="Pfam" id="PF22936">
    <property type="entry name" value="Pol_BBD"/>
    <property type="match status" value="1"/>
</dbReference>
<name>A0AAU9THL6_EUPED</name>
<dbReference type="GO" id="GO:0003676">
    <property type="term" value="F:nucleic acid binding"/>
    <property type="evidence" value="ECO:0007669"/>
    <property type="project" value="InterPro"/>
</dbReference>
<dbReference type="SMART" id="SM00343">
    <property type="entry name" value="ZnF_C2HC"/>
    <property type="match status" value="1"/>
</dbReference>
<evidence type="ECO:0000256" key="2">
    <source>
        <dbReference type="PROSITE-ProRule" id="PRU00047"/>
    </source>
</evidence>
<feature type="region of interest" description="Disordered" evidence="3">
    <location>
        <begin position="339"/>
        <end position="403"/>
    </location>
</feature>